<evidence type="ECO:0000256" key="1">
    <source>
        <dbReference type="SAM" id="MobiDB-lite"/>
    </source>
</evidence>
<protein>
    <submittedName>
        <fullName evidence="2">Uncharacterized protein</fullName>
    </submittedName>
</protein>
<evidence type="ECO:0000313" key="2">
    <source>
        <dbReference type="WBParaSite" id="MCU_010418-RA"/>
    </source>
</evidence>
<accession>A0A5K3FVL2</accession>
<proteinExistence type="predicted"/>
<organism evidence="2">
    <name type="scientific">Mesocestoides corti</name>
    <name type="common">Flatworm</name>
    <dbReference type="NCBI Taxonomy" id="53468"/>
    <lineage>
        <taxon>Eukaryota</taxon>
        <taxon>Metazoa</taxon>
        <taxon>Spiralia</taxon>
        <taxon>Lophotrochozoa</taxon>
        <taxon>Platyhelminthes</taxon>
        <taxon>Cestoda</taxon>
        <taxon>Eucestoda</taxon>
        <taxon>Cyclophyllidea</taxon>
        <taxon>Mesocestoididae</taxon>
        <taxon>Mesocestoides</taxon>
    </lineage>
</organism>
<reference evidence="2" key="1">
    <citation type="submission" date="2019-11" db="UniProtKB">
        <authorList>
            <consortium name="WormBaseParasite"/>
        </authorList>
    </citation>
    <scope>IDENTIFICATION</scope>
</reference>
<dbReference type="AlphaFoldDB" id="A0A5K3FVL2"/>
<feature type="region of interest" description="Disordered" evidence="1">
    <location>
        <begin position="44"/>
        <end position="64"/>
    </location>
</feature>
<feature type="compositionally biased region" description="Basic and acidic residues" evidence="1">
    <location>
        <begin position="49"/>
        <end position="64"/>
    </location>
</feature>
<name>A0A5K3FVL2_MESCO</name>
<sequence>MSYTHDDRLNRCLLARANEVSTKISTGVEYSSSSIKETAITKQALLTNHKSEPHVRHRPAESPR</sequence>
<dbReference type="WBParaSite" id="MCU_010418-RA">
    <property type="protein sequence ID" value="MCU_010418-RA"/>
    <property type="gene ID" value="MCU_010418"/>
</dbReference>